<reference evidence="3" key="1">
    <citation type="submission" date="2014-04" db="EMBL/GenBank/DDBJ databases">
        <title>Evolutionary Origins and Diversification of the Mycorrhizal Mutualists.</title>
        <authorList>
            <consortium name="DOE Joint Genome Institute"/>
            <consortium name="Mycorrhizal Genomics Consortium"/>
            <person name="Kohler A."/>
            <person name="Kuo A."/>
            <person name="Nagy L.G."/>
            <person name="Floudas D."/>
            <person name="Copeland A."/>
            <person name="Barry K.W."/>
            <person name="Cichocki N."/>
            <person name="Veneault-Fourrey C."/>
            <person name="LaButti K."/>
            <person name="Lindquist E.A."/>
            <person name="Lipzen A."/>
            <person name="Lundell T."/>
            <person name="Morin E."/>
            <person name="Murat C."/>
            <person name="Riley R."/>
            <person name="Ohm R."/>
            <person name="Sun H."/>
            <person name="Tunlid A."/>
            <person name="Henrissat B."/>
            <person name="Grigoriev I.V."/>
            <person name="Hibbett D.S."/>
            <person name="Martin F."/>
        </authorList>
    </citation>
    <scope>NUCLEOTIDE SEQUENCE [LARGE SCALE GENOMIC DNA]</scope>
    <source>
        <strain evidence="3">FD-334 SS-4</strain>
    </source>
</reference>
<keyword evidence="3" id="KW-1185">Reference proteome</keyword>
<dbReference type="EMBL" id="KN817527">
    <property type="protein sequence ID" value="KJA26441.1"/>
    <property type="molecule type" value="Genomic_DNA"/>
</dbReference>
<evidence type="ECO:0000256" key="1">
    <source>
        <dbReference type="SAM" id="MobiDB-lite"/>
    </source>
</evidence>
<sequence length="148" mass="16003">MFHPRVLRPIGRSAVASRSPSQSPSSITACSYQSHTITITAAPHTHSWRSASPLPAALVTTGMLHAYARRPLHAFPALPRPASLSPPAHPLAINAHHGRCSRNMDNLRPSTHVPSTQRDSARPLPHLLLQPPPVQPAYVHEALAYGPQ</sequence>
<dbReference type="AlphaFoldDB" id="A0A0D2PCY3"/>
<protein>
    <submittedName>
        <fullName evidence="2">Uncharacterized protein</fullName>
    </submittedName>
</protein>
<name>A0A0D2PCY3_HYPSF</name>
<evidence type="ECO:0000313" key="3">
    <source>
        <dbReference type="Proteomes" id="UP000054270"/>
    </source>
</evidence>
<dbReference type="Proteomes" id="UP000054270">
    <property type="component" value="Unassembled WGS sequence"/>
</dbReference>
<feature type="region of interest" description="Disordered" evidence="1">
    <location>
        <begin position="100"/>
        <end position="125"/>
    </location>
</feature>
<evidence type="ECO:0000313" key="2">
    <source>
        <dbReference type="EMBL" id="KJA26441.1"/>
    </source>
</evidence>
<feature type="compositionally biased region" description="Low complexity" evidence="1">
    <location>
        <begin position="12"/>
        <end position="26"/>
    </location>
</feature>
<proteinExistence type="predicted"/>
<organism evidence="2 3">
    <name type="scientific">Hypholoma sublateritium (strain FD-334 SS-4)</name>
    <dbReference type="NCBI Taxonomy" id="945553"/>
    <lineage>
        <taxon>Eukaryota</taxon>
        <taxon>Fungi</taxon>
        <taxon>Dikarya</taxon>
        <taxon>Basidiomycota</taxon>
        <taxon>Agaricomycotina</taxon>
        <taxon>Agaricomycetes</taxon>
        <taxon>Agaricomycetidae</taxon>
        <taxon>Agaricales</taxon>
        <taxon>Agaricineae</taxon>
        <taxon>Strophariaceae</taxon>
        <taxon>Hypholoma</taxon>
    </lineage>
</organism>
<gene>
    <name evidence="2" type="ORF">HYPSUDRAFT_198750</name>
</gene>
<feature type="region of interest" description="Disordered" evidence="1">
    <location>
        <begin position="1"/>
        <end position="28"/>
    </location>
</feature>
<feature type="compositionally biased region" description="Polar residues" evidence="1">
    <location>
        <begin position="108"/>
        <end position="118"/>
    </location>
</feature>
<accession>A0A0D2PCY3</accession>
<dbReference type="PROSITE" id="PS51257">
    <property type="entry name" value="PROKAR_LIPOPROTEIN"/>
    <property type="match status" value="1"/>
</dbReference>